<evidence type="ECO:0000313" key="10">
    <source>
        <dbReference type="Proteomes" id="UP000204221"/>
    </source>
</evidence>
<feature type="transmembrane region" description="Helical" evidence="7">
    <location>
        <begin position="75"/>
        <end position="99"/>
    </location>
</feature>
<dbReference type="Gene3D" id="1.20.1250.20">
    <property type="entry name" value="MFS general substrate transporter like domains"/>
    <property type="match status" value="1"/>
</dbReference>
<sequence>MSRGRSTVTLLAVLLGFLTLPMLMSGTTVALPGIGLDLDASGAALQWVVVGYFLGAASLMLVAGSLGDRFGRRRVFAAGAAVYAAGALTSALAPGILVLDAARTLSGLGAAGVMACGGAILGATFTGAARTRVFAVMGTTAGLGMALGPSLAGWLVGTLGWRGTFGAFAAVGLLLWFGTRFMAESRSATPAKVDVPGALLFVGAMVSAMFGVNQAAGTPWTAPSVQVPIVAGLLLFVVFVLVESRTPAPLLDFAVLRDRRFVGWCLACAVLAAAPATVTIFLPTWLQGVNGSTAQATGLTMLLMSMPLLVMPQVGATLMNRFGVAPRAVVVTSLLLIAGGNAWLTVLHPGIGTAALAGPLATVGVGAGLAIGTVDAQALNLVDRDRLGVAAGVLNTVRASSSTMAATVIGAAMVTLLTLRTEDADTAARIAAGNISDAEHATRAAQYTEVWHLTLWTVAIGCVLAAATVWALLIPSRSASTPAGPTALEPGRAEQCTASHDIPAAGVSASSGDAEGDPRRGDAVRDHLAVPDRSR</sequence>
<dbReference type="InterPro" id="IPR036259">
    <property type="entry name" value="MFS_trans_sf"/>
</dbReference>
<feature type="domain" description="Major facilitator superfamily (MFS) profile" evidence="8">
    <location>
        <begin position="5"/>
        <end position="477"/>
    </location>
</feature>
<accession>A0A221W3Z4</accession>
<feature type="transmembrane region" description="Helical" evidence="7">
    <location>
        <begin position="262"/>
        <end position="282"/>
    </location>
</feature>
<evidence type="ECO:0000256" key="6">
    <source>
        <dbReference type="SAM" id="MobiDB-lite"/>
    </source>
</evidence>
<evidence type="ECO:0000256" key="3">
    <source>
        <dbReference type="ARBA" id="ARBA00022692"/>
    </source>
</evidence>
<name>A0A221W3Z4_9PSEU</name>
<dbReference type="Pfam" id="PF07690">
    <property type="entry name" value="MFS_1"/>
    <property type="match status" value="1"/>
</dbReference>
<dbReference type="PANTHER" id="PTHR42718:SF9">
    <property type="entry name" value="MAJOR FACILITATOR SUPERFAMILY MULTIDRUG TRANSPORTER MFSC"/>
    <property type="match status" value="1"/>
</dbReference>
<dbReference type="GO" id="GO:0005886">
    <property type="term" value="C:plasma membrane"/>
    <property type="evidence" value="ECO:0007669"/>
    <property type="project" value="UniProtKB-SubCell"/>
</dbReference>
<feature type="region of interest" description="Disordered" evidence="6">
    <location>
        <begin position="481"/>
        <end position="535"/>
    </location>
</feature>
<dbReference type="EMBL" id="CP022521">
    <property type="protein sequence ID" value="ASO20367.1"/>
    <property type="molecule type" value="Genomic_DNA"/>
</dbReference>
<comment type="subcellular location">
    <subcellularLocation>
        <location evidence="1">Cell membrane</location>
        <topology evidence="1">Multi-pass membrane protein</topology>
    </subcellularLocation>
</comment>
<dbReference type="Proteomes" id="UP000204221">
    <property type="component" value="Chromosome"/>
</dbReference>
<dbReference type="InterPro" id="IPR011701">
    <property type="entry name" value="MFS"/>
</dbReference>
<gene>
    <name evidence="9" type="primary">stp3</name>
    <name evidence="9" type="ORF">AHOG_13620</name>
</gene>
<dbReference type="PANTHER" id="PTHR42718">
    <property type="entry name" value="MAJOR FACILITATOR SUPERFAMILY MULTIDRUG TRANSPORTER MFSC"/>
    <property type="match status" value="1"/>
</dbReference>
<feature type="transmembrane region" description="Helical" evidence="7">
    <location>
        <begin position="324"/>
        <end position="344"/>
    </location>
</feature>
<dbReference type="KEGG" id="ahg:AHOG_13620"/>
<feature type="transmembrane region" description="Helical" evidence="7">
    <location>
        <begin position="294"/>
        <end position="312"/>
    </location>
</feature>
<feature type="transmembrane region" description="Helical" evidence="7">
    <location>
        <begin position="350"/>
        <end position="374"/>
    </location>
</feature>
<dbReference type="InterPro" id="IPR020846">
    <property type="entry name" value="MFS_dom"/>
</dbReference>
<proteinExistence type="predicted"/>
<keyword evidence="5 7" id="KW-0472">Membrane</keyword>
<feature type="transmembrane region" description="Helical" evidence="7">
    <location>
        <begin position="225"/>
        <end position="242"/>
    </location>
</feature>
<evidence type="ECO:0000256" key="7">
    <source>
        <dbReference type="SAM" id="Phobius"/>
    </source>
</evidence>
<feature type="transmembrane region" description="Helical" evidence="7">
    <location>
        <begin position="453"/>
        <end position="473"/>
    </location>
</feature>
<evidence type="ECO:0000256" key="2">
    <source>
        <dbReference type="ARBA" id="ARBA00022448"/>
    </source>
</evidence>
<protein>
    <submittedName>
        <fullName evidence="9">Multidrug resistance protein stp</fullName>
    </submittedName>
</protein>
<feature type="transmembrane region" description="Helical" evidence="7">
    <location>
        <begin position="40"/>
        <end position="63"/>
    </location>
</feature>
<evidence type="ECO:0000256" key="1">
    <source>
        <dbReference type="ARBA" id="ARBA00004651"/>
    </source>
</evidence>
<keyword evidence="4 7" id="KW-1133">Transmembrane helix</keyword>
<evidence type="ECO:0000256" key="5">
    <source>
        <dbReference type="ARBA" id="ARBA00023136"/>
    </source>
</evidence>
<evidence type="ECO:0000256" key="4">
    <source>
        <dbReference type="ARBA" id="ARBA00022989"/>
    </source>
</evidence>
<keyword evidence="10" id="KW-1185">Reference proteome</keyword>
<feature type="transmembrane region" description="Helical" evidence="7">
    <location>
        <begin position="133"/>
        <end position="157"/>
    </location>
</feature>
<evidence type="ECO:0000313" key="9">
    <source>
        <dbReference type="EMBL" id="ASO20367.1"/>
    </source>
</evidence>
<feature type="transmembrane region" description="Helical" evidence="7">
    <location>
        <begin position="195"/>
        <end position="213"/>
    </location>
</feature>
<reference evidence="9 10" key="1">
    <citation type="submission" date="2017-07" db="EMBL/GenBank/DDBJ databases">
        <title>Complete genome sequence of Actinoalloteichus hoggarensis DSM 45943, type strain of Actinoalloteichus hoggarensis.</title>
        <authorList>
            <person name="Ruckert C."/>
            <person name="Nouioui I."/>
            <person name="Willmese J."/>
            <person name="van Wezel G."/>
            <person name="Klenk H.-P."/>
            <person name="Kalinowski J."/>
            <person name="Zotchev S.B."/>
        </authorList>
    </citation>
    <scope>NUCLEOTIDE SEQUENCE [LARGE SCALE GENOMIC DNA]</scope>
    <source>
        <strain evidence="9 10">DSM 45943</strain>
    </source>
</reference>
<dbReference type="Gene3D" id="1.20.1720.10">
    <property type="entry name" value="Multidrug resistance protein D"/>
    <property type="match status" value="1"/>
</dbReference>
<dbReference type="SUPFAM" id="SSF103473">
    <property type="entry name" value="MFS general substrate transporter"/>
    <property type="match status" value="1"/>
</dbReference>
<keyword evidence="2" id="KW-0813">Transport</keyword>
<dbReference type="PROSITE" id="PS50850">
    <property type="entry name" value="MFS"/>
    <property type="match status" value="1"/>
</dbReference>
<dbReference type="AlphaFoldDB" id="A0A221W3Z4"/>
<feature type="transmembrane region" description="Helical" evidence="7">
    <location>
        <begin position="105"/>
        <end position="126"/>
    </location>
</feature>
<feature type="compositionally biased region" description="Basic and acidic residues" evidence="6">
    <location>
        <begin position="516"/>
        <end position="535"/>
    </location>
</feature>
<evidence type="ECO:0000259" key="8">
    <source>
        <dbReference type="PROSITE" id="PS50850"/>
    </source>
</evidence>
<dbReference type="GO" id="GO:0022857">
    <property type="term" value="F:transmembrane transporter activity"/>
    <property type="evidence" value="ECO:0007669"/>
    <property type="project" value="InterPro"/>
</dbReference>
<organism evidence="9 10">
    <name type="scientific">Actinoalloteichus hoggarensis</name>
    <dbReference type="NCBI Taxonomy" id="1470176"/>
    <lineage>
        <taxon>Bacteria</taxon>
        <taxon>Bacillati</taxon>
        <taxon>Actinomycetota</taxon>
        <taxon>Actinomycetes</taxon>
        <taxon>Pseudonocardiales</taxon>
        <taxon>Pseudonocardiaceae</taxon>
        <taxon>Actinoalloteichus</taxon>
    </lineage>
</organism>
<dbReference type="CDD" id="cd17321">
    <property type="entry name" value="MFS_MMR_MDR_like"/>
    <property type="match status" value="1"/>
</dbReference>
<feature type="transmembrane region" description="Helical" evidence="7">
    <location>
        <begin position="163"/>
        <end position="183"/>
    </location>
</feature>
<keyword evidence="3 7" id="KW-0812">Transmembrane</keyword>